<proteinExistence type="predicted"/>
<dbReference type="EMBL" id="UINC01209329">
    <property type="protein sequence ID" value="SVE32305.1"/>
    <property type="molecule type" value="Genomic_DNA"/>
</dbReference>
<feature type="non-terminal residue" evidence="1">
    <location>
        <position position="56"/>
    </location>
</feature>
<gene>
    <name evidence="1" type="ORF">METZ01_LOCUS485159</name>
</gene>
<reference evidence="1" key="1">
    <citation type="submission" date="2018-05" db="EMBL/GenBank/DDBJ databases">
        <authorList>
            <person name="Lanie J.A."/>
            <person name="Ng W.-L."/>
            <person name="Kazmierczak K.M."/>
            <person name="Andrzejewski T.M."/>
            <person name="Davidsen T.M."/>
            <person name="Wayne K.J."/>
            <person name="Tettelin H."/>
            <person name="Glass J.I."/>
            <person name="Rusch D."/>
            <person name="Podicherti R."/>
            <person name="Tsui H.-C.T."/>
            <person name="Winkler M.E."/>
        </authorList>
    </citation>
    <scope>NUCLEOTIDE SEQUENCE</scope>
</reference>
<dbReference type="AlphaFoldDB" id="A0A383CKM2"/>
<protein>
    <submittedName>
        <fullName evidence="1">Uncharacterized protein</fullName>
    </submittedName>
</protein>
<organism evidence="1">
    <name type="scientific">marine metagenome</name>
    <dbReference type="NCBI Taxonomy" id="408172"/>
    <lineage>
        <taxon>unclassified sequences</taxon>
        <taxon>metagenomes</taxon>
        <taxon>ecological metagenomes</taxon>
    </lineage>
</organism>
<evidence type="ECO:0000313" key="1">
    <source>
        <dbReference type="EMBL" id="SVE32305.1"/>
    </source>
</evidence>
<sequence>MIKLAELSCQVDSDQHRGFRQCDECGDGIDDEQTFYFWSKETTDKTFCHPSCVTLH</sequence>
<name>A0A383CKM2_9ZZZZ</name>
<accession>A0A383CKM2</accession>